<dbReference type="EMBL" id="MN739565">
    <property type="protein sequence ID" value="QHT13274.1"/>
    <property type="molecule type" value="Genomic_DNA"/>
</dbReference>
<proteinExistence type="predicted"/>
<accession>A0A6C0DAT1</accession>
<name>A0A6C0DAT1_9ZZZZ</name>
<evidence type="ECO:0000313" key="1">
    <source>
        <dbReference type="EMBL" id="QHT13274.1"/>
    </source>
</evidence>
<protein>
    <submittedName>
        <fullName evidence="1">Uncharacterized protein</fullName>
    </submittedName>
</protein>
<sequence>MSFQNKYLKYKSKYLQLKADSKKIDTTKYVNDYTHLRDTTEANYIESIIVDKYFLYIYYNSKFVTIIPLSKLDIRIDDFENILQKKNIREYTNISVQAMDSYFNPIGEPKDLNFEDYETDVEDIYDQEHTLDTYLDSSKHFYRFDISS</sequence>
<dbReference type="AlphaFoldDB" id="A0A6C0DAT1"/>
<organism evidence="1">
    <name type="scientific">viral metagenome</name>
    <dbReference type="NCBI Taxonomy" id="1070528"/>
    <lineage>
        <taxon>unclassified sequences</taxon>
        <taxon>metagenomes</taxon>
        <taxon>organismal metagenomes</taxon>
    </lineage>
</organism>
<reference evidence="1" key="1">
    <citation type="journal article" date="2020" name="Nature">
        <title>Giant virus diversity and host interactions through global metagenomics.</title>
        <authorList>
            <person name="Schulz F."/>
            <person name="Roux S."/>
            <person name="Paez-Espino D."/>
            <person name="Jungbluth S."/>
            <person name="Walsh D.A."/>
            <person name="Denef V.J."/>
            <person name="McMahon K.D."/>
            <person name="Konstantinidis K.T."/>
            <person name="Eloe-Fadrosh E.A."/>
            <person name="Kyrpides N.C."/>
            <person name="Woyke T."/>
        </authorList>
    </citation>
    <scope>NUCLEOTIDE SEQUENCE</scope>
    <source>
        <strain evidence="1">GVMAG-M-3300023174-131</strain>
    </source>
</reference>